<dbReference type="Gene3D" id="3.40.390.30">
    <property type="entry name" value="Metalloproteases ('zincins'), catalytic domain"/>
    <property type="match status" value="1"/>
</dbReference>
<evidence type="ECO:0000256" key="2">
    <source>
        <dbReference type="ARBA" id="ARBA00022722"/>
    </source>
</evidence>
<keyword evidence="7" id="KW-0698">rRNA processing</keyword>
<evidence type="ECO:0000256" key="3">
    <source>
        <dbReference type="ARBA" id="ARBA00022723"/>
    </source>
</evidence>
<dbReference type="Proteomes" id="UP000625735">
    <property type="component" value="Unassembled WGS sequence"/>
</dbReference>
<reference evidence="8" key="2">
    <citation type="submission" date="2020-09" db="EMBL/GenBank/DDBJ databases">
        <authorList>
            <person name="Sun Q."/>
            <person name="Zhou Y."/>
        </authorList>
    </citation>
    <scope>NUCLEOTIDE SEQUENCE</scope>
    <source>
        <strain evidence="8">CGMCC 1.12506</strain>
    </source>
</reference>
<keyword evidence="3 7" id="KW-0479">Metal-binding</keyword>
<gene>
    <name evidence="7 8" type="primary">ybeY</name>
    <name evidence="8" type="ORF">GCM10011343_10680</name>
</gene>
<comment type="caution">
    <text evidence="8">The sequence shown here is derived from an EMBL/GenBank/DDBJ whole genome shotgun (WGS) entry which is preliminary data.</text>
</comment>
<sequence length="145" mass="17287">MISFHYETKFKLNPERTFKSWLKHVILSEQKKVGDINYIFCDDVYLHKINLDYLNHDTFTDIISFDYSIGNVLHGDIFVSVERIADNAKKYNVSFEEELKRVMAHGVLHFCGFKDKTKQEKTTMRSKEDEKIEMFHVEQNKTKQQ</sequence>
<dbReference type="GO" id="GO:0004521">
    <property type="term" value="F:RNA endonuclease activity"/>
    <property type="evidence" value="ECO:0007669"/>
    <property type="project" value="UniProtKB-UniRule"/>
</dbReference>
<keyword evidence="5 7" id="KW-0378">Hydrolase</keyword>
<name>A0A917DAE7_9FLAO</name>
<comment type="subcellular location">
    <subcellularLocation>
        <location evidence="7">Cytoplasm</location>
    </subcellularLocation>
</comment>
<dbReference type="InterPro" id="IPR002036">
    <property type="entry name" value="YbeY"/>
</dbReference>
<evidence type="ECO:0000256" key="6">
    <source>
        <dbReference type="ARBA" id="ARBA00022833"/>
    </source>
</evidence>
<dbReference type="GO" id="GO:0006364">
    <property type="term" value="P:rRNA processing"/>
    <property type="evidence" value="ECO:0007669"/>
    <property type="project" value="UniProtKB-UniRule"/>
</dbReference>
<reference evidence="8" key="1">
    <citation type="journal article" date="2014" name="Int. J. Syst. Evol. Microbiol.">
        <title>Complete genome sequence of Corynebacterium casei LMG S-19264T (=DSM 44701T), isolated from a smear-ripened cheese.</title>
        <authorList>
            <consortium name="US DOE Joint Genome Institute (JGI-PGF)"/>
            <person name="Walter F."/>
            <person name="Albersmeier A."/>
            <person name="Kalinowski J."/>
            <person name="Ruckert C."/>
        </authorList>
    </citation>
    <scope>NUCLEOTIDE SEQUENCE</scope>
    <source>
        <strain evidence="8">CGMCC 1.12506</strain>
    </source>
</reference>
<comment type="function">
    <text evidence="7">Single strand-specific metallo-endoribonuclease involved in late-stage 70S ribosome quality control and in maturation of the 3' terminus of the 16S rRNA.</text>
</comment>
<dbReference type="Pfam" id="PF02130">
    <property type="entry name" value="YbeY"/>
    <property type="match status" value="1"/>
</dbReference>
<dbReference type="AlphaFoldDB" id="A0A917DAE7"/>
<dbReference type="HAMAP" id="MF_00009">
    <property type="entry name" value="Endoribonucl_YbeY"/>
    <property type="match status" value="1"/>
</dbReference>
<evidence type="ECO:0000256" key="1">
    <source>
        <dbReference type="ARBA" id="ARBA00010875"/>
    </source>
</evidence>
<keyword evidence="7" id="KW-0963">Cytoplasm</keyword>
<feature type="binding site" evidence="7">
    <location>
        <position position="115"/>
    </location>
    <ligand>
        <name>Zn(2+)</name>
        <dbReference type="ChEBI" id="CHEBI:29105"/>
        <note>catalytic</note>
    </ligand>
</feature>
<keyword evidence="9" id="KW-1185">Reference proteome</keyword>
<dbReference type="InterPro" id="IPR023091">
    <property type="entry name" value="MetalPrtase_cat_dom_sf_prd"/>
</dbReference>
<dbReference type="NCBIfam" id="TIGR00043">
    <property type="entry name" value="rRNA maturation RNase YbeY"/>
    <property type="match status" value="1"/>
</dbReference>
<dbReference type="SUPFAM" id="SSF55486">
    <property type="entry name" value="Metalloproteases ('zincins'), catalytic domain"/>
    <property type="match status" value="1"/>
</dbReference>
<dbReference type="EMBL" id="BMFG01000003">
    <property type="protein sequence ID" value="GGD22336.1"/>
    <property type="molecule type" value="Genomic_DNA"/>
</dbReference>
<evidence type="ECO:0000313" key="8">
    <source>
        <dbReference type="EMBL" id="GGD22336.1"/>
    </source>
</evidence>
<dbReference type="PANTHER" id="PTHR46986">
    <property type="entry name" value="ENDORIBONUCLEASE YBEY, CHLOROPLASTIC"/>
    <property type="match status" value="1"/>
</dbReference>
<comment type="cofactor">
    <cofactor evidence="7">
        <name>Zn(2+)</name>
        <dbReference type="ChEBI" id="CHEBI:29105"/>
    </cofactor>
    <text evidence="7">Binds 1 zinc ion.</text>
</comment>
<dbReference type="GO" id="GO:0004222">
    <property type="term" value="F:metalloendopeptidase activity"/>
    <property type="evidence" value="ECO:0007669"/>
    <property type="project" value="InterPro"/>
</dbReference>
<keyword evidence="6 7" id="KW-0862">Zinc</keyword>
<proteinExistence type="inferred from homology"/>
<dbReference type="EC" id="3.1.-.-" evidence="7"/>
<protein>
    <recommendedName>
        <fullName evidence="7">Endoribonuclease YbeY</fullName>
        <ecNumber evidence="7">3.1.-.-</ecNumber>
    </recommendedName>
</protein>
<evidence type="ECO:0000256" key="5">
    <source>
        <dbReference type="ARBA" id="ARBA00022801"/>
    </source>
</evidence>
<evidence type="ECO:0000256" key="7">
    <source>
        <dbReference type="HAMAP-Rule" id="MF_00009"/>
    </source>
</evidence>
<comment type="similarity">
    <text evidence="1 7">Belongs to the endoribonuclease YbeY family.</text>
</comment>
<organism evidence="8 9">
    <name type="scientific">Flavobacterium orientale</name>
    <dbReference type="NCBI Taxonomy" id="1756020"/>
    <lineage>
        <taxon>Bacteria</taxon>
        <taxon>Pseudomonadati</taxon>
        <taxon>Bacteroidota</taxon>
        <taxon>Flavobacteriia</taxon>
        <taxon>Flavobacteriales</taxon>
        <taxon>Flavobacteriaceae</taxon>
        <taxon>Flavobacterium</taxon>
    </lineage>
</organism>
<feature type="binding site" evidence="7">
    <location>
        <position position="109"/>
    </location>
    <ligand>
        <name>Zn(2+)</name>
        <dbReference type="ChEBI" id="CHEBI:29105"/>
        <note>catalytic</note>
    </ligand>
</feature>
<feature type="binding site" evidence="7">
    <location>
        <position position="105"/>
    </location>
    <ligand>
        <name>Zn(2+)</name>
        <dbReference type="ChEBI" id="CHEBI:29105"/>
        <note>catalytic</note>
    </ligand>
</feature>
<dbReference type="GO" id="GO:0005737">
    <property type="term" value="C:cytoplasm"/>
    <property type="evidence" value="ECO:0007669"/>
    <property type="project" value="UniProtKB-SubCell"/>
</dbReference>
<dbReference type="PANTHER" id="PTHR46986:SF1">
    <property type="entry name" value="ENDORIBONUCLEASE YBEY, CHLOROPLASTIC"/>
    <property type="match status" value="1"/>
</dbReference>
<dbReference type="RefSeq" id="WP_188361502.1">
    <property type="nucleotide sequence ID" value="NZ_BMFG01000003.1"/>
</dbReference>
<evidence type="ECO:0000256" key="4">
    <source>
        <dbReference type="ARBA" id="ARBA00022759"/>
    </source>
</evidence>
<evidence type="ECO:0000313" key="9">
    <source>
        <dbReference type="Proteomes" id="UP000625735"/>
    </source>
</evidence>
<keyword evidence="4 7" id="KW-0255">Endonuclease</keyword>
<accession>A0A917DAE7</accession>
<keyword evidence="2 7" id="KW-0540">Nuclease</keyword>
<dbReference type="GO" id="GO:0008270">
    <property type="term" value="F:zinc ion binding"/>
    <property type="evidence" value="ECO:0007669"/>
    <property type="project" value="UniProtKB-UniRule"/>
</dbReference>
<keyword evidence="7" id="KW-0690">Ribosome biogenesis</keyword>